<dbReference type="CDD" id="cd18609">
    <property type="entry name" value="GH32-like"/>
    <property type="match status" value="1"/>
</dbReference>
<feature type="domain" description="Glycosyl hydrolase family 32 N-terminal" evidence="5">
    <location>
        <begin position="16"/>
        <end position="227"/>
    </location>
</feature>
<dbReference type="PANTHER" id="PTHR43101:SF1">
    <property type="entry name" value="BETA-FRUCTOSIDASE"/>
    <property type="match status" value="1"/>
</dbReference>
<reference evidence="6 7" key="1">
    <citation type="submission" date="2019-01" db="EMBL/GenBank/DDBJ databases">
        <title>Novel species of Nocardioides.</title>
        <authorList>
            <person name="Liu Q."/>
            <person name="X Y.-H."/>
        </authorList>
    </citation>
    <scope>NUCLEOTIDE SEQUENCE [LARGE SCALE GENOMIC DNA]</scope>
    <source>
        <strain evidence="6 7">HLT2-9</strain>
    </source>
</reference>
<accession>A0A4V1RNC5</accession>
<dbReference type="Proteomes" id="UP000291101">
    <property type="component" value="Unassembled WGS sequence"/>
</dbReference>
<gene>
    <name evidence="6" type="ORF">EUA94_19535</name>
</gene>
<name>A0A4V1RNC5_9ACTN</name>
<evidence type="ECO:0000313" key="7">
    <source>
        <dbReference type="Proteomes" id="UP000291101"/>
    </source>
</evidence>
<evidence type="ECO:0000256" key="3">
    <source>
        <dbReference type="ARBA" id="ARBA00022801"/>
    </source>
</evidence>
<dbReference type="EC" id="3.2.1.26" evidence="2"/>
<evidence type="ECO:0000259" key="5">
    <source>
        <dbReference type="Pfam" id="PF00251"/>
    </source>
</evidence>
<dbReference type="Gene3D" id="2.115.10.20">
    <property type="entry name" value="Glycosyl hydrolase domain, family 43"/>
    <property type="match status" value="1"/>
</dbReference>
<dbReference type="InterPro" id="IPR023296">
    <property type="entry name" value="Glyco_hydro_beta-prop_sf"/>
</dbReference>
<evidence type="ECO:0000256" key="1">
    <source>
        <dbReference type="ARBA" id="ARBA00009902"/>
    </source>
</evidence>
<dbReference type="Pfam" id="PF00251">
    <property type="entry name" value="Glyco_hydro_32N"/>
    <property type="match status" value="1"/>
</dbReference>
<keyword evidence="4" id="KW-0326">Glycosidase</keyword>
<dbReference type="OrthoDB" id="9776657at2"/>
<dbReference type="GO" id="GO:0004564">
    <property type="term" value="F:beta-fructofuranosidase activity"/>
    <property type="evidence" value="ECO:0007669"/>
    <property type="project" value="UniProtKB-EC"/>
</dbReference>
<dbReference type="PANTHER" id="PTHR43101">
    <property type="entry name" value="BETA-FRUCTOSIDASE"/>
    <property type="match status" value="1"/>
</dbReference>
<dbReference type="SUPFAM" id="SSF75005">
    <property type="entry name" value="Arabinanase/levansucrase/invertase"/>
    <property type="match status" value="1"/>
</dbReference>
<dbReference type="InterPro" id="IPR001362">
    <property type="entry name" value="Glyco_hydro_32"/>
</dbReference>
<dbReference type="AlphaFoldDB" id="A0A4V1RNC5"/>
<evidence type="ECO:0000256" key="4">
    <source>
        <dbReference type="ARBA" id="ARBA00023295"/>
    </source>
</evidence>
<protein>
    <recommendedName>
        <fullName evidence="2">beta-fructofuranosidase</fullName>
        <ecNumber evidence="2">3.2.1.26</ecNumber>
    </recommendedName>
</protein>
<dbReference type="SMART" id="SM00640">
    <property type="entry name" value="Glyco_32"/>
    <property type="match status" value="1"/>
</dbReference>
<keyword evidence="7" id="KW-1185">Reference proteome</keyword>
<comment type="similarity">
    <text evidence="1">Belongs to the glycosyl hydrolase 32 family.</text>
</comment>
<evidence type="ECO:0000256" key="2">
    <source>
        <dbReference type="ARBA" id="ARBA00012758"/>
    </source>
</evidence>
<dbReference type="InterPro" id="IPR013148">
    <property type="entry name" value="Glyco_hydro_32_N"/>
</dbReference>
<dbReference type="EMBL" id="SDWV01000026">
    <property type="protein sequence ID" value="RYC05377.1"/>
    <property type="molecule type" value="Genomic_DNA"/>
</dbReference>
<keyword evidence="3 6" id="KW-0378">Hydrolase</keyword>
<dbReference type="GO" id="GO:0005975">
    <property type="term" value="P:carbohydrate metabolic process"/>
    <property type="evidence" value="ECO:0007669"/>
    <property type="project" value="InterPro"/>
</dbReference>
<dbReference type="InterPro" id="IPR051214">
    <property type="entry name" value="GH32_Enzymes"/>
</dbReference>
<proteinExistence type="inferred from homology"/>
<sequence>MLRLPSSWTWDFWLIRDESTYHLFFLKASRALHDPDRRHLRATIGHAISEDLRSWTEVADALVPSDAPAADDLAVWTGSVIRDDQGGWWMFYTGVARREHGLVQKILAATSTDLMTWHKRPGLVLEADARWYEKLDDDGWHEEAFRDPWVARTSTDGPWQMLITARDKDGAPDNRGVVGVATSSDLRSWQQQAPLTLPGAGFGHLEVLQAEVVNGRAVLIFSCPTAALSGERRARGQRGGIWYALTDGKQAFNIDEARRLTNETVYSGRLIQDPTTAWSLLAFRNLDESGAFVGELADPVRVAWSNDGARLELIDAPDDWLPQRQQR</sequence>
<organism evidence="6 7">
    <name type="scientific">Nocardioides zhouii</name>
    <dbReference type="NCBI Taxonomy" id="1168729"/>
    <lineage>
        <taxon>Bacteria</taxon>
        <taxon>Bacillati</taxon>
        <taxon>Actinomycetota</taxon>
        <taxon>Actinomycetes</taxon>
        <taxon>Propionibacteriales</taxon>
        <taxon>Nocardioidaceae</taxon>
        <taxon>Nocardioides</taxon>
    </lineage>
</organism>
<comment type="caution">
    <text evidence="6">The sequence shown here is derived from an EMBL/GenBank/DDBJ whole genome shotgun (WGS) entry which is preliminary data.</text>
</comment>
<evidence type="ECO:0000313" key="6">
    <source>
        <dbReference type="EMBL" id="RYC05377.1"/>
    </source>
</evidence>